<feature type="domain" description="Putative glycogen debranching enzyme N-terminal" evidence="1">
    <location>
        <begin position="21"/>
        <end position="218"/>
    </location>
</feature>
<dbReference type="InterPro" id="IPR008928">
    <property type="entry name" value="6-hairpin_glycosidase_sf"/>
</dbReference>
<evidence type="ECO:0000313" key="3">
    <source>
        <dbReference type="EMBL" id="VAX02861.1"/>
    </source>
</evidence>
<dbReference type="InterPro" id="IPR012341">
    <property type="entry name" value="6hp_glycosidase-like_sf"/>
</dbReference>
<organism evidence="3">
    <name type="scientific">hydrothermal vent metagenome</name>
    <dbReference type="NCBI Taxonomy" id="652676"/>
    <lineage>
        <taxon>unclassified sequences</taxon>
        <taxon>metagenomes</taxon>
        <taxon>ecological metagenomes</taxon>
    </lineage>
</organism>
<gene>
    <name evidence="3" type="ORF">MNBD_GAMMA19-1762</name>
</gene>
<feature type="non-terminal residue" evidence="3">
    <location>
        <position position="564"/>
    </location>
</feature>
<dbReference type="Gene3D" id="1.50.10.10">
    <property type="match status" value="1"/>
</dbReference>
<evidence type="ECO:0000259" key="1">
    <source>
        <dbReference type="Pfam" id="PF14742"/>
    </source>
</evidence>
<dbReference type="Pfam" id="PF14742">
    <property type="entry name" value="GDE_N_bis"/>
    <property type="match status" value="1"/>
</dbReference>
<dbReference type="EMBL" id="UOFV01000352">
    <property type="protein sequence ID" value="VAX02861.1"/>
    <property type="molecule type" value="Genomic_DNA"/>
</dbReference>
<dbReference type="InterPro" id="IPR054491">
    <property type="entry name" value="MGH1-like_GH"/>
</dbReference>
<reference evidence="3" key="1">
    <citation type="submission" date="2018-06" db="EMBL/GenBank/DDBJ databases">
        <authorList>
            <person name="Zhirakovskaya E."/>
        </authorList>
    </citation>
    <scope>NUCLEOTIDE SEQUENCE</scope>
</reference>
<accession>A0A3B1AMD4</accession>
<dbReference type="GO" id="GO:0005975">
    <property type="term" value="P:carbohydrate metabolic process"/>
    <property type="evidence" value="ECO:0007669"/>
    <property type="project" value="InterPro"/>
</dbReference>
<evidence type="ECO:0000259" key="2">
    <source>
        <dbReference type="Pfam" id="PF22422"/>
    </source>
</evidence>
<name>A0A3B1AMD4_9ZZZZ</name>
<sequence>MSNDDIIQTGSCSLDDRTLVLKYGNSFAVFDRYGDIHAQGHSEQGIYHQDTRFLSQLDLRLADGRRPVLLNSTLKQDNSLLTVDLTIPEIVNDANTPIVRIDTVHVFRAKLLYQDTCYEHLRLCNYGATAINLPFVLAFDADFADIFEVRGKQREARGHCLPVEVDGEQQTITLAYTGLDNITRHTYIQLENANASISNNNAHFEVALAPGEDKDIYINIQCDANQNALPITNYFDVLQKLSGELKTARENHCAIHTSNEQFNDWLNRSQVDLNLLISDTPYGPYPFAGVPWFSTPFGRDGIITALHSLWINPNTARGVLAFLAANQATEIDPLREAEPGKILHETRGGEMSTLGEVPFAQYYGTIDATPLFVVLAGAYYQHTGDRAFIESIWQNIEAALDWIDNYGDKDGDGFFEYASQNEKGLSQQGWKDSDDSIFHADGSAASGAIALCEVQAYVYDAWCCAAKLYLALDKHNKAEALEKKARALKKHFNHVFWCEELGTYALALDGDKRPCQVRSSNAGHTLFSGIATRQHARRTVETLLDKTSYSGWGVRTIATTEKRY</sequence>
<feature type="domain" description="Mannosylglycerate hydrolase MGH1-like glycoside hydrolase" evidence="2">
    <location>
        <begin position="364"/>
        <end position="564"/>
    </location>
</feature>
<dbReference type="Pfam" id="PF22422">
    <property type="entry name" value="MGH1-like_GH"/>
    <property type="match status" value="1"/>
</dbReference>
<proteinExistence type="predicted"/>
<dbReference type="SUPFAM" id="SSF48208">
    <property type="entry name" value="Six-hairpin glycosidases"/>
    <property type="match status" value="1"/>
</dbReference>
<protein>
    <submittedName>
        <fullName evidence="3">Glycogen debranching enzyme</fullName>
    </submittedName>
</protein>
<dbReference type="AlphaFoldDB" id="A0A3B1AMD4"/>
<dbReference type="InterPro" id="IPR032856">
    <property type="entry name" value="GDE_N_bis"/>
</dbReference>